<keyword evidence="7" id="KW-1185">Reference proteome</keyword>
<dbReference type="InterPro" id="IPR019109">
    <property type="entry name" value="MamF_MmsF"/>
</dbReference>
<gene>
    <name evidence="6" type="ORF">NIASO_05050</name>
</gene>
<accession>W0F073</accession>
<evidence type="ECO:0000256" key="2">
    <source>
        <dbReference type="ARBA" id="ARBA00022692"/>
    </source>
</evidence>
<dbReference type="RefSeq" id="WP_008583080.1">
    <property type="nucleotide sequence ID" value="NZ_CP007035.1"/>
</dbReference>
<dbReference type="AlphaFoldDB" id="W0F073"/>
<dbReference type="eggNOG" id="COG4818">
    <property type="taxonomic scope" value="Bacteria"/>
</dbReference>
<feature type="transmembrane region" description="Helical" evidence="5">
    <location>
        <begin position="78"/>
        <end position="99"/>
    </location>
</feature>
<dbReference type="EMBL" id="CP007035">
    <property type="protein sequence ID" value="AHF14731.1"/>
    <property type="molecule type" value="Genomic_DNA"/>
</dbReference>
<evidence type="ECO:0000256" key="3">
    <source>
        <dbReference type="ARBA" id="ARBA00022989"/>
    </source>
</evidence>
<dbReference type="Pfam" id="PF09685">
    <property type="entry name" value="MamF_MmsF"/>
    <property type="match status" value="1"/>
</dbReference>
<dbReference type="Proteomes" id="UP000003586">
    <property type="component" value="Chromosome"/>
</dbReference>
<name>W0F073_9BACT</name>
<dbReference type="OrthoDB" id="6400719at2"/>
<evidence type="ECO:0000256" key="5">
    <source>
        <dbReference type="SAM" id="Phobius"/>
    </source>
</evidence>
<comment type="subcellular location">
    <subcellularLocation>
        <location evidence="1">Membrane</location>
        <topology evidence="1">Multi-pass membrane protein</topology>
    </subcellularLocation>
</comment>
<evidence type="ECO:0000256" key="1">
    <source>
        <dbReference type="ARBA" id="ARBA00004141"/>
    </source>
</evidence>
<dbReference type="HOGENOM" id="CLU_095018_2_1_10"/>
<dbReference type="STRING" id="929713.NIASO_05050"/>
<sequence length="121" mass="13494">METGPQGINDNESKTIAVISYLTPIGWIIAYVMHHNNKSVFASYHLRQTLLLMLISLGVYVVQTMLLFIPYIGWLITLFSMVLNIGLLVLWVIGLIAAINGEEKPIPLIGEKAQLLFAKIV</sequence>
<protein>
    <recommendedName>
        <fullName evidence="8">Import component protein</fullName>
    </recommendedName>
</protein>
<proteinExistence type="predicted"/>
<organism evidence="6 7">
    <name type="scientific">Niabella soli DSM 19437</name>
    <dbReference type="NCBI Taxonomy" id="929713"/>
    <lineage>
        <taxon>Bacteria</taxon>
        <taxon>Pseudomonadati</taxon>
        <taxon>Bacteroidota</taxon>
        <taxon>Chitinophagia</taxon>
        <taxon>Chitinophagales</taxon>
        <taxon>Chitinophagaceae</taxon>
        <taxon>Niabella</taxon>
    </lineage>
</organism>
<keyword evidence="3 5" id="KW-1133">Transmembrane helix</keyword>
<evidence type="ECO:0000313" key="7">
    <source>
        <dbReference type="Proteomes" id="UP000003586"/>
    </source>
</evidence>
<feature type="transmembrane region" description="Helical" evidence="5">
    <location>
        <begin position="50"/>
        <end position="72"/>
    </location>
</feature>
<feature type="transmembrane region" description="Helical" evidence="5">
    <location>
        <begin position="15"/>
        <end position="34"/>
    </location>
</feature>
<keyword evidence="4 5" id="KW-0472">Membrane</keyword>
<evidence type="ECO:0008006" key="8">
    <source>
        <dbReference type="Google" id="ProtNLM"/>
    </source>
</evidence>
<evidence type="ECO:0000313" key="6">
    <source>
        <dbReference type="EMBL" id="AHF14731.1"/>
    </source>
</evidence>
<dbReference type="KEGG" id="nso:NIASO_05050"/>
<reference evidence="6 7" key="1">
    <citation type="submission" date="2013-12" db="EMBL/GenBank/DDBJ databases">
        <authorList>
            <consortium name="DOE Joint Genome Institute"/>
            <person name="Eisen J."/>
            <person name="Huntemann M."/>
            <person name="Han J."/>
            <person name="Chen A."/>
            <person name="Kyrpides N."/>
            <person name="Mavromatis K."/>
            <person name="Markowitz V."/>
            <person name="Palaniappan K."/>
            <person name="Ivanova N."/>
            <person name="Schaumberg A."/>
            <person name="Pati A."/>
            <person name="Liolios K."/>
            <person name="Nordberg H.P."/>
            <person name="Cantor M.N."/>
            <person name="Hua S.X."/>
            <person name="Woyke T."/>
        </authorList>
    </citation>
    <scope>NUCLEOTIDE SEQUENCE [LARGE SCALE GENOMIC DNA]</scope>
    <source>
        <strain evidence="7">DSM 19437</strain>
    </source>
</reference>
<evidence type="ECO:0000256" key="4">
    <source>
        <dbReference type="ARBA" id="ARBA00023136"/>
    </source>
</evidence>
<keyword evidence="2 5" id="KW-0812">Transmembrane</keyword>